<evidence type="ECO:0000313" key="3">
    <source>
        <dbReference type="EMBL" id="MEB3100869.1"/>
    </source>
</evidence>
<keyword evidence="2" id="KW-0732">Signal</keyword>
<dbReference type="RefSeq" id="WP_371752983.1">
    <property type="nucleotide sequence ID" value="NZ_JAYJLD010000004.1"/>
</dbReference>
<gene>
    <name evidence="3" type="ORF">VF724_04260</name>
</gene>
<proteinExistence type="predicted"/>
<name>A0ABU5ZEE4_9BACL</name>
<feature type="chain" id="PRO_5045492083" evidence="2">
    <location>
        <begin position="20"/>
        <end position="148"/>
    </location>
</feature>
<comment type="caution">
    <text evidence="3">The sequence shown here is derived from an EMBL/GenBank/DDBJ whole genome shotgun (WGS) entry which is preliminary data.</text>
</comment>
<reference evidence="3" key="1">
    <citation type="submission" date="2023-12" db="EMBL/GenBank/DDBJ databases">
        <title>Fervidustalea candida gen. nov., sp. nov., a novel member of the family Paenibacillaceae isolated from a geothermal area.</title>
        <authorList>
            <person name="Li W.-J."/>
            <person name="Jiao J.-Y."/>
            <person name="Chen Y."/>
        </authorList>
    </citation>
    <scope>NUCLEOTIDE SEQUENCE</scope>
    <source>
        <strain evidence="3">SYSU GA230002</strain>
    </source>
</reference>
<protein>
    <submittedName>
        <fullName evidence="3">Uncharacterized protein</fullName>
    </submittedName>
</protein>
<keyword evidence="4" id="KW-1185">Reference proteome</keyword>
<sequence>MKRKLLILATALIFMTGTAKIYAEANDTTLIALIKEGIQRIGSVFAAKSDQDMAGLKEKYKAEISKLVDDISRNASNNLSMHEKKEIQRADQELKAYLNDVKQQTTEQSNLELENVKKQITDIVNRNIAQIQNELKADLEKQLQEKLH</sequence>
<dbReference type="EMBL" id="JAYJLD010000004">
    <property type="protein sequence ID" value="MEB3100869.1"/>
    <property type="molecule type" value="Genomic_DNA"/>
</dbReference>
<feature type="coiled-coil region" evidence="1">
    <location>
        <begin position="80"/>
        <end position="114"/>
    </location>
</feature>
<evidence type="ECO:0000313" key="4">
    <source>
        <dbReference type="Proteomes" id="UP001310386"/>
    </source>
</evidence>
<keyword evidence="1" id="KW-0175">Coiled coil</keyword>
<evidence type="ECO:0000256" key="1">
    <source>
        <dbReference type="SAM" id="Coils"/>
    </source>
</evidence>
<organism evidence="3 4">
    <name type="scientific">Ferviditalea candida</name>
    <dbReference type="NCBI Taxonomy" id="3108399"/>
    <lineage>
        <taxon>Bacteria</taxon>
        <taxon>Bacillati</taxon>
        <taxon>Bacillota</taxon>
        <taxon>Bacilli</taxon>
        <taxon>Bacillales</taxon>
        <taxon>Paenibacillaceae</taxon>
        <taxon>Ferviditalea</taxon>
    </lineage>
</organism>
<accession>A0ABU5ZEE4</accession>
<dbReference type="Proteomes" id="UP001310386">
    <property type="component" value="Unassembled WGS sequence"/>
</dbReference>
<feature type="signal peptide" evidence="2">
    <location>
        <begin position="1"/>
        <end position="19"/>
    </location>
</feature>
<evidence type="ECO:0000256" key="2">
    <source>
        <dbReference type="SAM" id="SignalP"/>
    </source>
</evidence>